<keyword evidence="1" id="KW-1133">Transmembrane helix</keyword>
<proteinExistence type="predicted"/>
<comment type="caution">
    <text evidence="2">The sequence shown here is derived from an EMBL/GenBank/DDBJ whole genome shotgun (WGS) entry which is preliminary data.</text>
</comment>
<feature type="transmembrane region" description="Helical" evidence="1">
    <location>
        <begin position="42"/>
        <end position="66"/>
    </location>
</feature>
<evidence type="ECO:0000256" key="1">
    <source>
        <dbReference type="SAM" id="Phobius"/>
    </source>
</evidence>
<protein>
    <submittedName>
        <fullName evidence="2">Uncharacterized protein</fullName>
    </submittedName>
</protein>
<name>A0A0F9DS64_9ZZZZ</name>
<keyword evidence="1" id="KW-0472">Membrane</keyword>
<dbReference type="AlphaFoldDB" id="A0A0F9DS64"/>
<dbReference type="EMBL" id="LAZR01038073">
    <property type="protein sequence ID" value="KKL20506.1"/>
    <property type="molecule type" value="Genomic_DNA"/>
</dbReference>
<accession>A0A0F9DS64</accession>
<reference evidence="2" key="1">
    <citation type="journal article" date="2015" name="Nature">
        <title>Complex archaea that bridge the gap between prokaryotes and eukaryotes.</title>
        <authorList>
            <person name="Spang A."/>
            <person name="Saw J.H."/>
            <person name="Jorgensen S.L."/>
            <person name="Zaremba-Niedzwiedzka K."/>
            <person name="Martijn J."/>
            <person name="Lind A.E."/>
            <person name="van Eijk R."/>
            <person name="Schleper C."/>
            <person name="Guy L."/>
            <person name="Ettema T.J."/>
        </authorList>
    </citation>
    <scope>NUCLEOTIDE SEQUENCE</scope>
</reference>
<gene>
    <name evidence="2" type="ORF">LCGC14_2454810</name>
</gene>
<organism evidence="2">
    <name type="scientific">marine sediment metagenome</name>
    <dbReference type="NCBI Taxonomy" id="412755"/>
    <lineage>
        <taxon>unclassified sequences</taxon>
        <taxon>metagenomes</taxon>
        <taxon>ecological metagenomes</taxon>
    </lineage>
</organism>
<keyword evidence="1" id="KW-0812">Transmembrane</keyword>
<evidence type="ECO:0000313" key="2">
    <source>
        <dbReference type="EMBL" id="KKL20506.1"/>
    </source>
</evidence>
<sequence length="81" mass="8013">MAKKRKEMGLKQASMGLVGGAVILGAGSSVVGAIPGTTAATAGGGITAAASFMPVMGTALGAGLTIRELKKLQKVSKKRKK</sequence>